<evidence type="ECO:0000256" key="1">
    <source>
        <dbReference type="SAM" id="MobiDB-lite"/>
    </source>
</evidence>
<dbReference type="PROSITE" id="PS51257">
    <property type="entry name" value="PROKAR_LIPOPROTEIN"/>
    <property type="match status" value="1"/>
</dbReference>
<reference evidence="3" key="1">
    <citation type="submission" date="2016-12" db="EMBL/GenBank/DDBJ databases">
        <authorList>
            <person name="Rodrigo-Torres L."/>
            <person name="Arahal R.D."/>
            <person name="Lucena T."/>
        </authorList>
    </citation>
    <scope>NUCLEOTIDE SEQUENCE [LARGE SCALE GENOMIC DNA]</scope>
</reference>
<dbReference type="OrthoDB" id="7066702at2"/>
<evidence type="ECO:0008006" key="4">
    <source>
        <dbReference type="Google" id="ProtNLM"/>
    </source>
</evidence>
<feature type="region of interest" description="Disordered" evidence="1">
    <location>
        <begin position="148"/>
        <end position="167"/>
    </location>
</feature>
<dbReference type="RefSeq" id="WP_073585200.1">
    <property type="nucleotide sequence ID" value="NZ_AP024897.1"/>
</dbReference>
<organism evidence="2 3">
    <name type="scientific">Vibrio quintilis</name>
    <dbReference type="NCBI Taxonomy" id="1117707"/>
    <lineage>
        <taxon>Bacteria</taxon>
        <taxon>Pseudomonadati</taxon>
        <taxon>Pseudomonadota</taxon>
        <taxon>Gammaproteobacteria</taxon>
        <taxon>Vibrionales</taxon>
        <taxon>Vibrionaceae</taxon>
        <taxon>Vibrio</taxon>
    </lineage>
</organism>
<proteinExistence type="predicted"/>
<keyword evidence="3" id="KW-1185">Reference proteome</keyword>
<dbReference type="Proteomes" id="UP000184600">
    <property type="component" value="Unassembled WGS sequence"/>
</dbReference>
<protein>
    <recommendedName>
        <fullName evidence="4">Lipoprotein</fullName>
    </recommendedName>
</protein>
<dbReference type="AlphaFoldDB" id="A0A1M7YZH9"/>
<evidence type="ECO:0000313" key="3">
    <source>
        <dbReference type="Proteomes" id="UP000184600"/>
    </source>
</evidence>
<name>A0A1M7YZH9_9VIBR</name>
<dbReference type="EMBL" id="FRFG01000048">
    <property type="protein sequence ID" value="SHO57846.1"/>
    <property type="molecule type" value="Genomic_DNA"/>
</dbReference>
<sequence>MKSMLILLVSAVLAGCATTPQEQVDITGRWHCTLELQLPTQKEDMTADGEPLPKWLNYSFNVIAGYNPDQSFSVSTDIRIIGKNNKEYMAMQVVNQGTWVMRNNVLFESIDQSSAKALSDATNAYMDEMTKFLPKRADTLNWKIKQQGNGKISKSGSGTSYTCERQN</sequence>
<evidence type="ECO:0000313" key="2">
    <source>
        <dbReference type="EMBL" id="SHO57846.1"/>
    </source>
</evidence>
<accession>A0A1M7YZH9</accession>
<gene>
    <name evidence="2" type="ORF">VQ7734_03616</name>
</gene>